<dbReference type="InterPro" id="IPR038770">
    <property type="entry name" value="Na+/solute_symporter_sf"/>
</dbReference>
<evidence type="ECO:0000256" key="3">
    <source>
        <dbReference type="ARBA" id="ARBA00022989"/>
    </source>
</evidence>
<reference evidence="6 7" key="1">
    <citation type="submission" date="2019-02" db="EMBL/GenBank/DDBJ databases">
        <title>Draft genome sequence of Muricauda sp. 176CP4-71.</title>
        <authorList>
            <person name="Park J.-S."/>
        </authorList>
    </citation>
    <scope>NUCLEOTIDE SEQUENCE [LARGE SCALE GENOMIC DNA]</scope>
    <source>
        <strain evidence="6 7">176CP4-71</strain>
    </source>
</reference>
<comment type="subcellular location">
    <subcellularLocation>
        <location evidence="1">Membrane</location>
        <topology evidence="1">Multi-pass membrane protein</topology>
    </subcellularLocation>
</comment>
<evidence type="ECO:0000313" key="6">
    <source>
        <dbReference type="EMBL" id="TAI49787.1"/>
    </source>
</evidence>
<feature type="transmembrane region" description="Helical" evidence="5">
    <location>
        <begin position="30"/>
        <end position="48"/>
    </location>
</feature>
<feature type="transmembrane region" description="Helical" evidence="5">
    <location>
        <begin position="86"/>
        <end position="104"/>
    </location>
</feature>
<feature type="transmembrane region" description="Helical" evidence="5">
    <location>
        <begin position="206"/>
        <end position="229"/>
    </location>
</feature>
<dbReference type="Pfam" id="PF01758">
    <property type="entry name" value="SBF"/>
    <property type="match status" value="1"/>
</dbReference>
<keyword evidence="3 5" id="KW-1133">Transmembrane helix</keyword>
<feature type="transmembrane region" description="Helical" evidence="5">
    <location>
        <begin position="265"/>
        <end position="289"/>
    </location>
</feature>
<keyword evidence="4 5" id="KW-0472">Membrane</keyword>
<evidence type="ECO:0000256" key="2">
    <source>
        <dbReference type="ARBA" id="ARBA00022692"/>
    </source>
</evidence>
<sequence length="355" mass="38060">MKNIGKWALRLGFLIGLIAVLLWSVDQYDYLAPAVIVFFMVLALAFNAFEKLKGFSFTISIFAAVAASLFYPQFFLEIGSFKLTRLIVPMLIIIMFGMGTSMGIKDFVGVVKMPKGVLIGLIAQFSIMPFIGFGLAKLSGLPPEIAAGIILVGCSPGGLASNVMAYISGANLALSLTLTAVSTLLSPLLTPFFMQLLANELVPIDFLAMFWSIIKIVILPILAGLLFNHFAHGRFKWLDKAMPIVSMAAIAIIITIITASGRDSLLSIGFVLIVVVIAHNFSGYLLGYYGSKLLGLDEKSSRTVAFEVGMQNSGLASGIALEMGRLATMGLAPAVFGPLMNISGSSLATVWKRKK</sequence>
<dbReference type="Gene3D" id="1.20.1530.20">
    <property type="match status" value="1"/>
</dbReference>
<organism evidence="6 7">
    <name type="scientific">Flagellimonas allohymeniacidonis</name>
    <dbReference type="NCBI Taxonomy" id="2517819"/>
    <lineage>
        <taxon>Bacteria</taxon>
        <taxon>Pseudomonadati</taxon>
        <taxon>Bacteroidota</taxon>
        <taxon>Flavobacteriia</taxon>
        <taxon>Flavobacteriales</taxon>
        <taxon>Flavobacteriaceae</taxon>
        <taxon>Flagellimonas</taxon>
    </lineage>
</organism>
<feature type="transmembrane region" description="Helical" evidence="5">
    <location>
        <begin position="145"/>
        <end position="165"/>
    </location>
</feature>
<dbReference type="GO" id="GO:0016020">
    <property type="term" value="C:membrane"/>
    <property type="evidence" value="ECO:0007669"/>
    <property type="project" value="UniProtKB-SubCell"/>
</dbReference>
<feature type="transmembrane region" description="Helical" evidence="5">
    <location>
        <begin position="116"/>
        <end position="139"/>
    </location>
</feature>
<dbReference type="EMBL" id="SGIU01000001">
    <property type="protein sequence ID" value="TAI49787.1"/>
    <property type="molecule type" value="Genomic_DNA"/>
</dbReference>
<dbReference type="AlphaFoldDB" id="A0A4Q8QIU1"/>
<evidence type="ECO:0000256" key="1">
    <source>
        <dbReference type="ARBA" id="ARBA00004141"/>
    </source>
</evidence>
<dbReference type="PANTHER" id="PTHR10361">
    <property type="entry name" value="SODIUM-BILE ACID COTRANSPORTER"/>
    <property type="match status" value="1"/>
</dbReference>
<feature type="transmembrane region" description="Helical" evidence="5">
    <location>
        <begin position="241"/>
        <end position="259"/>
    </location>
</feature>
<protein>
    <submittedName>
        <fullName evidence="6">Bile acid:sodium symporter family protein</fullName>
    </submittedName>
</protein>
<name>A0A4Q8QIU1_9FLAO</name>
<evidence type="ECO:0000313" key="7">
    <source>
        <dbReference type="Proteomes" id="UP000291981"/>
    </source>
</evidence>
<proteinExistence type="predicted"/>
<evidence type="ECO:0000256" key="4">
    <source>
        <dbReference type="ARBA" id="ARBA00023136"/>
    </source>
</evidence>
<feature type="transmembrane region" description="Helical" evidence="5">
    <location>
        <begin position="172"/>
        <end position="194"/>
    </location>
</feature>
<comment type="caution">
    <text evidence="6">The sequence shown here is derived from an EMBL/GenBank/DDBJ whole genome shotgun (WGS) entry which is preliminary data.</text>
</comment>
<keyword evidence="7" id="KW-1185">Reference proteome</keyword>
<evidence type="ECO:0000256" key="5">
    <source>
        <dbReference type="SAM" id="Phobius"/>
    </source>
</evidence>
<accession>A0A4Q8QIU1</accession>
<dbReference type="Proteomes" id="UP000291981">
    <property type="component" value="Unassembled WGS sequence"/>
</dbReference>
<dbReference type="PANTHER" id="PTHR10361:SF28">
    <property type="entry name" value="P3 PROTEIN-RELATED"/>
    <property type="match status" value="1"/>
</dbReference>
<gene>
    <name evidence="6" type="ORF">EW142_00900</name>
</gene>
<dbReference type="InterPro" id="IPR004710">
    <property type="entry name" value="Bilac:Na_transpt"/>
</dbReference>
<feature type="transmembrane region" description="Helical" evidence="5">
    <location>
        <begin position="7"/>
        <end position="24"/>
    </location>
</feature>
<keyword evidence="2 5" id="KW-0812">Transmembrane</keyword>
<dbReference type="OrthoDB" id="9806785at2"/>
<dbReference type="InterPro" id="IPR002657">
    <property type="entry name" value="BilAc:Na_symport/Acr3"/>
</dbReference>
<feature type="transmembrane region" description="Helical" evidence="5">
    <location>
        <begin position="55"/>
        <end position="74"/>
    </location>
</feature>